<dbReference type="Gene3D" id="3.40.630.30">
    <property type="match status" value="1"/>
</dbReference>
<dbReference type="CDD" id="cd04301">
    <property type="entry name" value="NAT_SF"/>
    <property type="match status" value="1"/>
</dbReference>
<dbReference type="Proteomes" id="UP000634134">
    <property type="component" value="Unassembled WGS sequence"/>
</dbReference>
<dbReference type="InterPro" id="IPR000182">
    <property type="entry name" value="GNAT_dom"/>
</dbReference>
<evidence type="ECO:0000313" key="3">
    <source>
        <dbReference type="Proteomes" id="UP000634134"/>
    </source>
</evidence>
<organism evidence="2 3">
    <name type="scientific">Dyadobacter subterraneus</name>
    <dbReference type="NCBI Taxonomy" id="2773304"/>
    <lineage>
        <taxon>Bacteria</taxon>
        <taxon>Pseudomonadati</taxon>
        <taxon>Bacteroidota</taxon>
        <taxon>Cytophagia</taxon>
        <taxon>Cytophagales</taxon>
        <taxon>Spirosomataceae</taxon>
        <taxon>Dyadobacter</taxon>
    </lineage>
</organism>
<evidence type="ECO:0000313" key="2">
    <source>
        <dbReference type="EMBL" id="MBE9465468.1"/>
    </source>
</evidence>
<dbReference type="InterPro" id="IPR053144">
    <property type="entry name" value="Acetyltransferase_Butenolide"/>
</dbReference>
<name>A0ABR9WJB1_9BACT</name>
<protein>
    <submittedName>
        <fullName evidence="2">GNAT family N-acetyltransferase</fullName>
    </submittedName>
</protein>
<dbReference type="Pfam" id="PF00583">
    <property type="entry name" value="Acetyltransf_1"/>
    <property type="match status" value="1"/>
</dbReference>
<dbReference type="PROSITE" id="PS51186">
    <property type="entry name" value="GNAT"/>
    <property type="match status" value="1"/>
</dbReference>
<dbReference type="SUPFAM" id="SSF55729">
    <property type="entry name" value="Acyl-CoA N-acyltransferases (Nat)"/>
    <property type="match status" value="1"/>
</dbReference>
<gene>
    <name evidence="2" type="ORF">IEE83_26595</name>
</gene>
<dbReference type="InterPro" id="IPR016181">
    <property type="entry name" value="Acyl_CoA_acyltransferase"/>
</dbReference>
<reference evidence="3" key="1">
    <citation type="submission" date="2023-07" db="EMBL/GenBank/DDBJ databases">
        <title>Dyadobacter sp. nov 'subterranea' isolated from contaminted grondwater.</title>
        <authorList>
            <person name="Szabo I."/>
            <person name="Al-Omari J."/>
            <person name="Szerdahelyi S.G."/>
            <person name="Rado J."/>
        </authorList>
    </citation>
    <scope>NUCLEOTIDE SEQUENCE [LARGE SCALE GENOMIC DNA]</scope>
    <source>
        <strain evidence="3">UP-52</strain>
    </source>
</reference>
<evidence type="ECO:0000259" key="1">
    <source>
        <dbReference type="PROSITE" id="PS51186"/>
    </source>
</evidence>
<dbReference type="RefSeq" id="WP_194123764.1">
    <property type="nucleotide sequence ID" value="NZ_JACYGY010000002.1"/>
</dbReference>
<sequence length="151" mass="17260">MDIFQVQRGEYEITTDKGRLDFNVIHDILSQSYWSSGIPMDTVKKAAQNAVTFGIYHGKQQVGYARVVTDYATFAYLADVFVVESERGNGLSKWLVESILDAPFLQGLRRWMLATRDAHGLYQQYGFTPLENPDIFMQINHPDIYNTGKNN</sequence>
<comment type="caution">
    <text evidence="2">The sequence shown here is derived from an EMBL/GenBank/DDBJ whole genome shotgun (WGS) entry which is preliminary data.</text>
</comment>
<feature type="domain" description="N-acetyltransferase" evidence="1">
    <location>
        <begin position="11"/>
        <end position="142"/>
    </location>
</feature>
<proteinExistence type="predicted"/>
<dbReference type="PANTHER" id="PTHR43233">
    <property type="entry name" value="FAMILY N-ACETYLTRANSFERASE, PUTATIVE (AFU_ORTHOLOGUE AFUA_6G03350)-RELATED"/>
    <property type="match status" value="1"/>
</dbReference>
<keyword evidence="3" id="KW-1185">Reference proteome</keyword>
<dbReference type="PANTHER" id="PTHR43233:SF1">
    <property type="entry name" value="FAMILY N-ACETYLTRANSFERASE, PUTATIVE (AFU_ORTHOLOGUE AFUA_6G03350)-RELATED"/>
    <property type="match status" value="1"/>
</dbReference>
<dbReference type="EMBL" id="JACYGY010000002">
    <property type="protein sequence ID" value="MBE9465468.1"/>
    <property type="molecule type" value="Genomic_DNA"/>
</dbReference>
<accession>A0ABR9WJB1</accession>